<dbReference type="InterPro" id="IPR036390">
    <property type="entry name" value="WH_DNA-bd_sf"/>
</dbReference>
<evidence type="ECO:0000313" key="6">
    <source>
        <dbReference type="Proteomes" id="UP000584642"/>
    </source>
</evidence>
<dbReference type="Proteomes" id="UP000584642">
    <property type="component" value="Unassembled WGS sequence"/>
</dbReference>
<dbReference type="PANTHER" id="PTHR43537:SF49">
    <property type="entry name" value="TRANSCRIPTIONAL REGULATORY PROTEIN"/>
    <property type="match status" value="1"/>
</dbReference>
<gene>
    <name evidence="5" type="ORF">HND93_17050</name>
</gene>
<evidence type="ECO:0000259" key="4">
    <source>
        <dbReference type="PROSITE" id="PS50949"/>
    </source>
</evidence>
<dbReference type="SUPFAM" id="SSF46785">
    <property type="entry name" value="Winged helix' DNA-binding domain"/>
    <property type="match status" value="1"/>
</dbReference>
<dbReference type="Gene3D" id="1.10.10.10">
    <property type="entry name" value="Winged helix-like DNA-binding domain superfamily/Winged helix DNA-binding domain"/>
    <property type="match status" value="1"/>
</dbReference>
<keyword evidence="6" id="KW-1185">Reference proteome</keyword>
<evidence type="ECO:0000313" key="5">
    <source>
        <dbReference type="EMBL" id="NYZ21424.1"/>
    </source>
</evidence>
<evidence type="ECO:0000256" key="3">
    <source>
        <dbReference type="ARBA" id="ARBA00023163"/>
    </source>
</evidence>
<protein>
    <submittedName>
        <fullName evidence="5">GntR family transcriptional regulator</fullName>
    </submittedName>
</protein>
<dbReference type="CDD" id="cd07377">
    <property type="entry name" value="WHTH_GntR"/>
    <property type="match status" value="1"/>
</dbReference>
<dbReference type="InterPro" id="IPR011711">
    <property type="entry name" value="GntR_C"/>
</dbReference>
<evidence type="ECO:0000256" key="2">
    <source>
        <dbReference type="ARBA" id="ARBA00023125"/>
    </source>
</evidence>
<keyword evidence="3" id="KW-0804">Transcription</keyword>
<dbReference type="SMART" id="SM00895">
    <property type="entry name" value="FCD"/>
    <property type="match status" value="1"/>
</dbReference>
<dbReference type="InterPro" id="IPR008920">
    <property type="entry name" value="TF_FadR/GntR_C"/>
</dbReference>
<proteinExistence type="predicted"/>
<feature type="domain" description="HTH gntR-type" evidence="4">
    <location>
        <begin position="1"/>
        <end position="71"/>
    </location>
</feature>
<dbReference type="Gene3D" id="1.20.120.530">
    <property type="entry name" value="GntR ligand-binding domain-like"/>
    <property type="match status" value="1"/>
</dbReference>
<dbReference type="PANTHER" id="PTHR43537">
    <property type="entry name" value="TRANSCRIPTIONAL REGULATOR, GNTR FAMILY"/>
    <property type="match status" value="1"/>
</dbReference>
<sequence length="215" mass="24498">MSFKAKAYQALRHAITQMDIYGHTEEIRLDERQLCEALGVSRTPVREAMALLEQEGFIRSQPRRGVLVVRKTKTEIIEMIMVCAALEGMAARLVVERASDEELQAIIDTFASFKADELTAHIPEYSDANVSFHQKVVQASGCALISEITDRFFIHMRAIRRATMQTGDRADQSIHEHGEIIRAFQQRDPDLAERSMRNHTLGLAHYVEKHCDFLD</sequence>
<dbReference type="PROSITE" id="PS50949">
    <property type="entry name" value="HTH_GNTR"/>
    <property type="match status" value="1"/>
</dbReference>
<dbReference type="SUPFAM" id="SSF48008">
    <property type="entry name" value="GntR ligand-binding domain-like"/>
    <property type="match status" value="1"/>
</dbReference>
<dbReference type="InterPro" id="IPR000524">
    <property type="entry name" value="Tscrpt_reg_HTH_GntR"/>
</dbReference>
<dbReference type="Pfam" id="PF00392">
    <property type="entry name" value="GntR"/>
    <property type="match status" value="1"/>
</dbReference>
<evidence type="ECO:0000256" key="1">
    <source>
        <dbReference type="ARBA" id="ARBA00023015"/>
    </source>
</evidence>
<dbReference type="Pfam" id="PF07729">
    <property type="entry name" value="FCD"/>
    <property type="match status" value="1"/>
</dbReference>
<dbReference type="EMBL" id="JABFDB010000011">
    <property type="protein sequence ID" value="NYZ21424.1"/>
    <property type="molecule type" value="Genomic_DNA"/>
</dbReference>
<dbReference type="SMART" id="SM00345">
    <property type="entry name" value="HTH_GNTR"/>
    <property type="match status" value="1"/>
</dbReference>
<dbReference type="PRINTS" id="PR00035">
    <property type="entry name" value="HTHGNTR"/>
</dbReference>
<name>A0ABX2TEH6_9PROT</name>
<dbReference type="InterPro" id="IPR036388">
    <property type="entry name" value="WH-like_DNA-bd_sf"/>
</dbReference>
<keyword evidence="2" id="KW-0238">DNA-binding</keyword>
<keyword evidence="1" id="KW-0805">Transcription regulation</keyword>
<comment type="caution">
    <text evidence="5">The sequence shown here is derived from an EMBL/GenBank/DDBJ whole genome shotgun (WGS) entry which is preliminary data.</text>
</comment>
<reference evidence="5 6" key="1">
    <citation type="submission" date="2020-05" db="EMBL/GenBank/DDBJ databases">
        <title>Azospirillum oleiclasticum sp. nov, a nitrogen-fixing and heavy crude oil-emulsifying bacterium isolated from the crude oil of Yumen Oilfield.</title>
        <authorList>
            <person name="Wu D."/>
            <person name="Cai M."/>
            <person name="Zhang X."/>
        </authorList>
    </citation>
    <scope>NUCLEOTIDE SEQUENCE [LARGE SCALE GENOMIC DNA]</scope>
    <source>
        <strain evidence="5 6">ROY-1-1-2</strain>
    </source>
</reference>
<organism evidence="5 6">
    <name type="scientific">Azospirillum oleiclasticum</name>
    <dbReference type="NCBI Taxonomy" id="2735135"/>
    <lineage>
        <taxon>Bacteria</taxon>
        <taxon>Pseudomonadati</taxon>
        <taxon>Pseudomonadota</taxon>
        <taxon>Alphaproteobacteria</taxon>
        <taxon>Rhodospirillales</taxon>
        <taxon>Azospirillaceae</taxon>
        <taxon>Azospirillum</taxon>
    </lineage>
</organism>
<accession>A0ABX2TEH6</accession>